<organism evidence="2 3">
    <name type="scientific">Sporormia fimetaria CBS 119925</name>
    <dbReference type="NCBI Taxonomy" id="1340428"/>
    <lineage>
        <taxon>Eukaryota</taxon>
        <taxon>Fungi</taxon>
        <taxon>Dikarya</taxon>
        <taxon>Ascomycota</taxon>
        <taxon>Pezizomycotina</taxon>
        <taxon>Dothideomycetes</taxon>
        <taxon>Pleosporomycetidae</taxon>
        <taxon>Pleosporales</taxon>
        <taxon>Sporormiaceae</taxon>
        <taxon>Sporormia</taxon>
    </lineage>
</organism>
<gene>
    <name evidence="2" type="ORF">M011DRAFT_96175</name>
</gene>
<keyword evidence="3" id="KW-1185">Reference proteome</keyword>
<protein>
    <submittedName>
        <fullName evidence="2">Uncharacterized protein</fullName>
    </submittedName>
</protein>
<proteinExistence type="predicted"/>
<reference evidence="2" key="1">
    <citation type="journal article" date="2020" name="Stud. Mycol.">
        <title>101 Dothideomycetes genomes: a test case for predicting lifestyles and emergence of pathogens.</title>
        <authorList>
            <person name="Haridas S."/>
            <person name="Albert R."/>
            <person name="Binder M."/>
            <person name="Bloem J."/>
            <person name="Labutti K."/>
            <person name="Salamov A."/>
            <person name="Andreopoulos B."/>
            <person name="Baker S."/>
            <person name="Barry K."/>
            <person name="Bills G."/>
            <person name="Bluhm B."/>
            <person name="Cannon C."/>
            <person name="Castanera R."/>
            <person name="Culley D."/>
            <person name="Daum C."/>
            <person name="Ezra D."/>
            <person name="Gonzalez J."/>
            <person name="Henrissat B."/>
            <person name="Kuo A."/>
            <person name="Liang C."/>
            <person name="Lipzen A."/>
            <person name="Lutzoni F."/>
            <person name="Magnuson J."/>
            <person name="Mondo S."/>
            <person name="Nolan M."/>
            <person name="Ohm R."/>
            <person name="Pangilinan J."/>
            <person name="Park H.-J."/>
            <person name="Ramirez L."/>
            <person name="Alfaro M."/>
            <person name="Sun H."/>
            <person name="Tritt A."/>
            <person name="Yoshinaga Y."/>
            <person name="Zwiers L.-H."/>
            <person name="Turgeon B."/>
            <person name="Goodwin S."/>
            <person name="Spatafora J."/>
            <person name="Crous P."/>
            <person name="Grigoriev I."/>
        </authorList>
    </citation>
    <scope>NUCLEOTIDE SEQUENCE</scope>
    <source>
        <strain evidence="2">CBS 119925</strain>
    </source>
</reference>
<dbReference type="Proteomes" id="UP000799440">
    <property type="component" value="Unassembled WGS sequence"/>
</dbReference>
<accession>A0A6A6V823</accession>
<evidence type="ECO:0000256" key="1">
    <source>
        <dbReference type="SAM" id="MobiDB-lite"/>
    </source>
</evidence>
<dbReference type="EMBL" id="MU006579">
    <property type="protein sequence ID" value="KAF2746036.1"/>
    <property type="molecule type" value="Genomic_DNA"/>
</dbReference>
<feature type="compositionally biased region" description="Polar residues" evidence="1">
    <location>
        <begin position="66"/>
        <end position="86"/>
    </location>
</feature>
<feature type="compositionally biased region" description="Polar residues" evidence="1">
    <location>
        <begin position="162"/>
        <end position="171"/>
    </location>
</feature>
<feature type="region of interest" description="Disordered" evidence="1">
    <location>
        <begin position="317"/>
        <end position="350"/>
    </location>
</feature>
<feature type="region of interest" description="Disordered" evidence="1">
    <location>
        <begin position="66"/>
        <end position="107"/>
    </location>
</feature>
<feature type="compositionally biased region" description="Basic residues" evidence="1">
    <location>
        <begin position="151"/>
        <end position="161"/>
    </location>
</feature>
<feature type="compositionally biased region" description="Basic and acidic residues" evidence="1">
    <location>
        <begin position="87"/>
        <end position="99"/>
    </location>
</feature>
<feature type="region of interest" description="Disordered" evidence="1">
    <location>
        <begin position="123"/>
        <end position="270"/>
    </location>
</feature>
<feature type="compositionally biased region" description="Low complexity" evidence="1">
    <location>
        <begin position="244"/>
        <end position="270"/>
    </location>
</feature>
<name>A0A6A6V823_9PLEO</name>
<sequence length="366" mass="38780">MANHLDPAVVINATKTLTTFLEQLLSRVSDVEQRLSQLETRPSASPPTIGTLNIEKLVLSHDSTNKTSETLNNTADEVSNLTTQDPQGRKTSPDRHKPTDTTNELQSCKSAIKALTDRIQALETTPPVHRMAARSRLPTPTLRRISNPHSSRPKANHRKSRVSNISATAATTEPHPSPPSGSFTFRLPPTLNPNSPSPPSTENSTTTANIPPLSSLTSGAATLPLTRSRLPGPTLKRRKEAHTDSTTPTTSTTTATTAGKSSTSSDSWSSLGLGADHTTYPVFGQASTPAAKRMPLNCANSPFGNYSASESPFAGLAKKKTGNGNGGSENGSSQGWNLNSNSPMPSMRGGLVVRASSPMRGEVQSF</sequence>
<evidence type="ECO:0000313" key="3">
    <source>
        <dbReference type="Proteomes" id="UP000799440"/>
    </source>
</evidence>
<dbReference type="AlphaFoldDB" id="A0A6A6V823"/>
<evidence type="ECO:0000313" key="2">
    <source>
        <dbReference type="EMBL" id="KAF2746036.1"/>
    </source>
</evidence>
<feature type="compositionally biased region" description="Low complexity" evidence="1">
    <location>
        <begin position="188"/>
        <end position="209"/>
    </location>
</feature>